<evidence type="ECO:0000313" key="3">
    <source>
        <dbReference type="EMBL" id="SMF13777.1"/>
    </source>
</evidence>
<dbReference type="PANTHER" id="PTHR44051">
    <property type="entry name" value="GLUTATHIONE S-TRANSFERASE-RELATED"/>
    <property type="match status" value="1"/>
</dbReference>
<dbReference type="RefSeq" id="WP_085122211.1">
    <property type="nucleotide sequence ID" value="NZ_FWZX01000005.1"/>
</dbReference>
<evidence type="ECO:0000259" key="2">
    <source>
        <dbReference type="PROSITE" id="PS50405"/>
    </source>
</evidence>
<dbReference type="Gene3D" id="1.20.1050.10">
    <property type="match status" value="1"/>
</dbReference>
<organism evidence="3 4">
    <name type="scientific">Tistlia consotensis USBA 355</name>
    <dbReference type="NCBI Taxonomy" id="560819"/>
    <lineage>
        <taxon>Bacteria</taxon>
        <taxon>Pseudomonadati</taxon>
        <taxon>Pseudomonadota</taxon>
        <taxon>Alphaproteobacteria</taxon>
        <taxon>Rhodospirillales</taxon>
        <taxon>Rhodovibrionaceae</taxon>
        <taxon>Tistlia</taxon>
    </lineage>
</organism>
<keyword evidence="3" id="KW-0808">Transferase</keyword>
<dbReference type="PANTHER" id="PTHR44051:SF8">
    <property type="entry name" value="GLUTATHIONE S-TRANSFERASE GSTA"/>
    <property type="match status" value="1"/>
</dbReference>
<dbReference type="InterPro" id="IPR010987">
    <property type="entry name" value="Glutathione-S-Trfase_C-like"/>
</dbReference>
<dbReference type="Pfam" id="PF00043">
    <property type="entry name" value="GST_C"/>
    <property type="match status" value="1"/>
</dbReference>
<dbReference type="SUPFAM" id="SSF47616">
    <property type="entry name" value="GST C-terminal domain-like"/>
    <property type="match status" value="1"/>
</dbReference>
<gene>
    <name evidence="3" type="ORF">SAMN05428998_105195</name>
</gene>
<protein>
    <submittedName>
        <fullName evidence="3">Glutathione S-transferase</fullName>
    </submittedName>
</protein>
<evidence type="ECO:0000313" key="4">
    <source>
        <dbReference type="Proteomes" id="UP000192917"/>
    </source>
</evidence>
<reference evidence="3 4" key="1">
    <citation type="submission" date="2017-04" db="EMBL/GenBank/DDBJ databases">
        <authorList>
            <person name="Afonso C.L."/>
            <person name="Miller P.J."/>
            <person name="Scott M.A."/>
            <person name="Spackman E."/>
            <person name="Goraichik I."/>
            <person name="Dimitrov K.M."/>
            <person name="Suarez D.L."/>
            <person name="Swayne D.E."/>
        </authorList>
    </citation>
    <scope>NUCLEOTIDE SEQUENCE [LARGE SCALE GENOMIC DNA]</scope>
    <source>
        <strain evidence="3 4">USBA 355</strain>
    </source>
</reference>
<dbReference type="InterPro" id="IPR004045">
    <property type="entry name" value="Glutathione_S-Trfase_N"/>
</dbReference>
<dbReference type="SUPFAM" id="SSF52833">
    <property type="entry name" value="Thioredoxin-like"/>
    <property type="match status" value="1"/>
</dbReference>
<dbReference type="AlphaFoldDB" id="A0A1Y6BP99"/>
<name>A0A1Y6BP99_9PROT</name>
<dbReference type="InterPro" id="IPR040079">
    <property type="entry name" value="Glutathione_S-Trfase"/>
</dbReference>
<dbReference type="InterPro" id="IPR004046">
    <property type="entry name" value="GST_C"/>
</dbReference>
<dbReference type="STRING" id="560819.SAMN05428998_105195"/>
<keyword evidence="4" id="KW-1185">Reference proteome</keyword>
<evidence type="ECO:0000259" key="1">
    <source>
        <dbReference type="PROSITE" id="PS50404"/>
    </source>
</evidence>
<dbReference type="PROSITE" id="PS50405">
    <property type="entry name" value="GST_CTER"/>
    <property type="match status" value="1"/>
</dbReference>
<proteinExistence type="predicted"/>
<dbReference type="SFLD" id="SFLDS00019">
    <property type="entry name" value="Glutathione_Transferase_(cytos"/>
    <property type="match status" value="1"/>
</dbReference>
<accession>A0A1Y6BP99</accession>
<feature type="domain" description="GST C-terminal" evidence="2">
    <location>
        <begin position="84"/>
        <end position="208"/>
    </location>
</feature>
<feature type="domain" description="GST N-terminal" evidence="1">
    <location>
        <begin position="1"/>
        <end position="80"/>
    </location>
</feature>
<sequence>MKLYYAETLNPRKACAVAKQLQVPLDYVRVDLGKGENRTPAFLALNPNGKVPVLELGDGRTLWESNAIMAHLARQAGSELWPADGERQIEVLRWLAWNDVHFTRHAGTLYFERIIKPMFGIGAENAAATEEATGFLRRFGKVLDDHLRGRHWLLGDAMTIADFAAAIALPYRAARLPLDDFDEIRRWHGQLQELPAWREPFPADRAAA</sequence>
<dbReference type="Proteomes" id="UP000192917">
    <property type="component" value="Unassembled WGS sequence"/>
</dbReference>
<dbReference type="Gene3D" id="3.40.30.10">
    <property type="entry name" value="Glutaredoxin"/>
    <property type="match status" value="1"/>
</dbReference>
<dbReference type="InterPro" id="IPR036282">
    <property type="entry name" value="Glutathione-S-Trfase_C_sf"/>
</dbReference>
<dbReference type="GO" id="GO:0016740">
    <property type="term" value="F:transferase activity"/>
    <property type="evidence" value="ECO:0007669"/>
    <property type="project" value="UniProtKB-KW"/>
</dbReference>
<dbReference type="InterPro" id="IPR036249">
    <property type="entry name" value="Thioredoxin-like_sf"/>
</dbReference>
<dbReference type="EMBL" id="FWZX01000005">
    <property type="protein sequence ID" value="SMF13777.1"/>
    <property type="molecule type" value="Genomic_DNA"/>
</dbReference>
<dbReference type="Pfam" id="PF13409">
    <property type="entry name" value="GST_N_2"/>
    <property type="match status" value="1"/>
</dbReference>
<dbReference type="PROSITE" id="PS50404">
    <property type="entry name" value="GST_NTER"/>
    <property type="match status" value="1"/>
</dbReference>
<dbReference type="SFLD" id="SFLDG00358">
    <property type="entry name" value="Main_(cytGST)"/>
    <property type="match status" value="1"/>
</dbReference>